<dbReference type="InterPro" id="IPR001574">
    <property type="entry name" value="Ribosome_inactivat_prot"/>
</dbReference>
<dbReference type="InterPro" id="IPR036041">
    <property type="entry name" value="Ribosome-inact_prot_sf"/>
</dbReference>
<dbReference type="InterPro" id="IPR016139">
    <property type="entry name" value="Ribosome_inactivat_prot_sub2"/>
</dbReference>
<dbReference type="Gene3D" id="4.10.470.10">
    <property type="entry name" value="Ricin (A Subunit), domain 2"/>
    <property type="match status" value="1"/>
</dbReference>
<dbReference type="GO" id="GO:0017148">
    <property type="term" value="P:negative regulation of translation"/>
    <property type="evidence" value="ECO:0007669"/>
    <property type="project" value="UniProtKB-KW"/>
</dbReference>
<comment type="catalytic activity">
    <reaction evidence="1">
        <text>Endohydrolysis of the N-glycosidic bond at one specific adenosine on the 28S rRNA.</text>
        <dbReference type="EC" id="3.2.2.22"/>
    </reaction>
</comment>
<organism evidence="3 4">
    <name type="scientific">Ricinus communis</name>
    <name type="common">Castor bean</name>
    <dbReference type="NCBI Taxonomy" id="3988"/>
    <lineage>
        <taxon>Eukaryota</taxon>
        <taxon>Viridiplantae</taxon>
        <taxon>Streptophyta</taxon>
        <taxon>Embryophyta</taxon>
        <taxon>Tracheophyta</taxon>
        <taxon>Spermatophyta</taxon>
        <taxon>Magnoliopsida</taxon>
        <taxon>eudicotyledons</taxon>
        <taxon>Gunneridae</taxon>
        <taxon>Pentapetalae</taxon>
        <taxon>rosids</taxon>
        <taxon>fabids</taxon>
        <taxon>Malpighiales</taxon>
        <taxon>Euphorbiaceae</taxon>
        <taxon>Acalyphoideae</taxon>
        <taxon>Acalypheae</taxon>
        <taxon>Ricinus</taxon>
    </lineage>
</organism>
<dbReference type="PRINTS" id="PR00396">
    <property type="entry name" value="SHIGARICIN"/>
</dbReference>
<keyword evidence="1" id="KW-0652">Protein synthesis inhibitor</keyword>
<dbReference type="InParanoid" id="B9T1R9"/>
<dbReference type="GO" id="GO:0030598">
    <property type="term" value="F:rRNA N-glycosylase activity"/>
    <property type="evidence" value="ECO:0007669"/>
    <property type="project" value="UniProtKB-EC"/>
</dbReference>
<keyword evidence="1" id="KW-0611">Plant defense</keyword>
<evidence type="ECO:0000313" key="3">
    <source>
        <dbReference type="EMBL" id="EEF30191.1"/>
    </source>
</evidence>
<name>B9T1R9_RICCO</name>
<gene>
    <name evidence="3" type="ORF">RCOM_2160530</name>
</gene>
<dbReference type="OrthoDB" id="1704365at2759"/>
<dbReference type="InterPro" id="IPR016138">
    <property type="entry name" value="Ribosome_inactivat_prot_sub1"/>
</dbReference>
<sequence>MMNYEEFLLLLKRGDMRAWIGLGIVMFLLEARIDITGRLLDLTANINMERLLALIGATWILWQIKKYYWPRPDYEYYATFDDPSTVSYEHTRYRTVTFNTADATRESYRLFIETLRTELANKHERSDGMKVMREPSTLLNLERRILKVELSNSETTSATLVLDQEDAYVVGYIARDQSYLLQLDSDKHCFNDGFTDSIRLPFGFSYEELEKRAGVQSRREINLGIKELECAIKDLDKTNYNDNYKSVAKSLIVCIQMVSEAARFIYIETKVCDSITEGRKKFYRNFKPDDTMLKLEKDWDKLSDAVQNLIPHLALMKFKSGDHGAGTSSERRKSGRKDKERYRMKY</sequence>
<keyword evidence="1" id="KW-0378">Hydrolase</keyword>
<dbReference type="PANTHER" id="PTHR33453:SF34">
    <property type="entry name" value="RIBOSOME-INACTIVATING PROTEIN"/>
    <property type="match status" value="1"/>
</dbReference>
<dbReference type="EMBL" id="EQ974357">
    <property type="protein sequence ID" value="EEF30191.1"/>
    <property type="molecule type" value="Genomic_DNA"/>
</dbReference>
<feature type="compositionally biased region" description="Basic and acidic residues" evidence="2">
    <location>
        <begin position="329"/>
        <end position="346"/>
    </location>
</feature>
<keyword evidence="1" id="KW-0800">Toxin</keyword>
<reference evidence="4" key="1">
    <citation type="journal article" date="2010" name="Nat. Biotechnol.">
        <title>Draft genome sequence of the oilseed species Ricinus communis.</title>
        <authorList>
            <person name="Chan A.P."/>
            <person name="Crabtree J."/>
            <person name="Zhao Q."/>
            <person name="Lorenzi H."/>
            <person name="Orvis J."/>
            <person name="Puiu D."/>
            <person name="Melake-Berhan A."/>
            <person name="Jones K.M."/>
            <person name="Redman J."/>
            <person name="Chen G."/>
            <person name="Cahoon E.B."/>
            <person name="Gedil M."/>
            <person name="Stanke M."/>
            <person name="Haas B.J."/>
            <person name="Wortman J.R."/>
            <person name="Fraser-Liggett C.M."/>
            <person name="Ravel J."/>
            <person name="Rabinowicz P.D."/>
        </authorList>
    </citation>
    <scope>NUCLEOTIDE SEQUENCE [LARGE SCALE GENOMIC DNA]</scope>
    <source>
        <strain evidence="4">cv. Hale</strain>
    </source>
</reference>
<comment type="similarity">
    <text evidence="1">Belongs to the ribosome-inactivating protein family.</text>
</comment>
<dbReference type="GO" id="GO:0006952">
    <property type="term" value="P:defense response"/>
    <property type="evidence" value="ECO:0007669"/>
    <property type="project" value="UniProtKB-KW"/>
</dbReference>
<dbReference type="Proteomes" id="UP000008311">
    <property type="component" value="Unassembled WGS sequence"/>
</dbReference>
<dbReference type="GO" id="GO:0090729">
    <property type="term" value="F:toxin activity"/>
    <property type="evidence" value="ECO:0007669"/>
    <property type="project" value="UniProtKB-KW"/>
</dbReference>
<dbReference type="EC" id="3.2.2.22" evidence="1"/>
<feature type="region of interest" description="Disordered" evidence="2">
    <location>
        <begin position="321"/>
        <end position="346"/>
    </location>
</feature>
<evidence type="ECO:0000256" key="1">
    <source>
        <dbReference type="RuleBase" id="RU004915"/>
    </source>
</evidence>
<keyword evidence="4" id="KW-1185">Reference proteome</keyword>
<evidence type="ECO:0000313" key="4">
    <source>
        <dbReference type="Proteomes" id="UP000008311"/>
    </source>
</evidence>
<protein>
    <recommendedName>
        <fullName evidence="1">rRNA N-glycosylase</fullName>
        <ecNumber evidence="1">3.2.2.22</ecNumber>
    </recommendedName>
</protein>
<dbReference type="Pfam" id="PF00161">
    <property type="entry name" value="RIP"/>
    <property type="match status" value="1"/>
</dbReference>
<dbReference type="Gene3D" id="3.40.420.10">
    <property type="entry name" value="Ricin (A subunit), domain 1"/>
    <property type="match status" value="1"/>
</dbReference>
<dbReference type="InterPro" id="IPR017989">
    <property type="entry name" value="Ribosome_inactivat_1/2"/>
</dbReference>
<dbReference type="AlphaFoldDB" id="B9T1R9"/>
<dbReference type="PANTHER" id="PTHR33453">
    <property type="match status" value="1"/>
</dbReference>
<evidence type="ECO:0000256" key="2">
    <source>
        <dbReference type="SAM" id="MobiDB-lite"/>
    </source>
</evidence>
<accession>B9T1R9</accession>
<proteinExistence type="inferred from homology"/>
<dbReference type="SUPFAM" id="SSF56371">
    <property type="entry name" value="Ribosome inactivating proteins (RIP)"/>
    <property type="match status" value="1"/>
</dbReference>